<dbReference type="SUPFAM" id="SSF54791">
    <property type="entry name" value="Eukaryotic type KH-domain (KH-domain type I)"/>
    <property type="match status" value="2"/>
</dbReference>
<dbReference type="PANTHER" id="PTHR12826">
    <property type="entry name" value="RIBONUCLEASE Y"/>
    <property type="match status" value="1"/>
</dbReference>
<dbReference type="InterPro" id="IPR036612">
    <property type="entry name" value="KH_dom_type_1_sf"/>
</dbReference>
<dbReference type="Pfam" id="PF00013">
    <property type="entry name" value="KH_1"/>
    <property type="match status" value="1"/>
</dbReference>
<dbReference type="EMBL" id="UINC01010592">
    <property type="protein sequence ID" value="SVA47065.1"/>
    <property type="molecule type" value="Genomic_DNA"/>
</dbReference>
<dbReference type="GO" id="GO:0003723">
    <property type="term" value="F:RNA binding"/>
    <property type="evidence" value="ECO:0007669"/>
    <property type="project" value="UniProtKB-KW"/>
</dbReference>
<dbReference type="Gene3D" id="3.30.1370.10">
    <property type="entry name" value="K Homology domain, type 1"/>
    <property type="match status" value="2"/>
</dbReference>
<dbReference type="AlphaFoldDB" id="A0A381W3E2"/>
<proteinExistence type="predicted"/>
<evidence type="ECO:0000256" key="1">
    <source>
        <dbReference type="ARBA" id="ARBA00022884"/>
    </source>
</evidence>
<reference evidence="3" key="1">
    <citation type="submission" date="2018-05" db="EMBL/GenBank/DDBJ databases">
        <authorList>
            <person name="Lanie J.A."/>
            <person name="Ng W.-L."/>
            <person name="Kazmierczak K.M."/>
            <person name="Andrzejewski T.M."/>
            <person name="Davidsen T.M."/>
            <person name="Wayne K.J."/>
            <person name="Tettelin H."/>
            <person name="Glass J.I."/>
            <person name="Rusch D."/>
            <person name="Podicherti R."/>
            <person name="Tsui H.-C.T."/>
            <person name="Winkler M.E."/>
        </authorList>
    </citation>
    <scope>NUCLEOTIDE SEQUENCE</scope>
</reference>
<accession>A0A381W3E2</accession>
<evidence type="ECO:0000313" key="3">
    <source>
        <dbReference type="EMBL" id="SVA47065.1"/>
    </source>
</evidence>
<dbReference type="PANTHER" id="PTHR12826:SF13">
    <property type="entry name" value="RNA-BINDING PROTEIN PNO1"/>
    <property type="match status" value="1"/>
</dbReference>
<name>A0A381W3E2_9ZZZZ</name>
<dbReference type="Pfam" id="PF22891">
    <property type="entry name" value="KH_PNO1_2nd"/>
    <property type="match status" value="1"/>
</dbReference>
<dbReference type="InterPro" id="IPR004087">
    <property type="entry name" value="KH_dom"/>
</dbReference>
<dbReference type="InterPro" id="IPR019964">
    <property type="entry name" value="KH_domain_protein_archaea"/>
</dbReference>
<protein>
    <recommendedName>
        <fullName evidence="2">K Homology domain-containing protein</fullName>
    </recommendedName>
</protein>
<feature type="domain" description="K Homology" evidence="2">
    <location>
        <begin position="1"/>
        <end position="64"/>
    </location>
</feature>
<gene>
    <name evidence="3" type="ORF">METZ01_LOCUS99919</name>
</gene>
<dbReference type="SMART" id="SM00322">
    <property type="entry name" value="KH"/>
    <property type="match status" value="2"/>
</dbReference>
<dbReference type="FunFam" id="3.30.1370.10:FF:000076">
    <property type="entry name" value="KH domain protein"/>
    <property type="match status" value="1"/>
</dbReference>
<keyword evidence="1" id="KW-0694">RNA-binding</keyword>
<dbReference type="InterPro" id="IPR055211">
    <property type="entry name" value="KH_PNO1_2nd"/>
</dbReference>
<evidence type="ECO:0000259" key="2">
    <source>
        <dbReference type="SMART" id="SM00322"/>
    </source>
</evidence>
<dbReference type="PROSITE" id="PS50084">
    <property type="entry name" value="KH_TYPE_1"/>
    <property type="match status" value="1"/>
</dbReference>
<sequence length="183" mass="20194">MRIPEDRIGVLIGKSGKTKMEIEKKCLVKLEIDSHVGEIIVRGSEDTTDFNPFKAVEIIIAIGRGFSPKNAMMLLNGTNTLHVMDLQQLVGKSSSKLERIKGRIIGEDGAARRNIENLSKTTISIYGKTVSVIGSPNQLKTAIDAISSLSSGSMHGAVYSKLEAVRRREKLEKLQLWENQDVF</sequence>
<organism evidence="3">
    <name type="scientific">marine metagenome</name>
    <dbReference type="NCBI Taxonomy" id="408172"/>
    <lineage>
        <taxon>unclassified sequences</taxon>
        <taxon>metagenomes</taxon>
        <taxon>ecological metagenomes</taxon>
    </lineage>
</organism>
<feature type="domain" description="K Homology" evidence="2">
    <location>
        <begin position="78"/>
        <end position="151"/>
    </location>
</feature>
<dbReference type="InterPro" id="IPR004088">
    <property type="entry name" value="KH_dom_type_1"/>
</dbReference>
<dbReference type="NCBIfam" id="TIGR03665">
    <property type="entry name" value="arCOG04150"/>
    <property type="match status" value="1"/>
</dbReference>